<comment type="caution">
    <text evidence="2">The sequence shown here is derived from an EMBL/GenBank/DDBJ whole genome shotgun (WGS) entry which is preliminary data.</text>
</comment>
<proteinExistence type="predicted"/>
<protein>
    <recommendedName>
        <fullName evidence="1">Virulence factor Evf domain-containing protein</fullName>
    </recommendedName>
</protein>
<dbReference type="InterPro" id="IPR041576">
    <property type="entry name" value="Evf"/>
</dbReference>
<evidence type="ECO:0000313" key="3">
    <source>
        <dbReference type="Proteomes" id="UP000292958"/>
    </source>
</evidence>
<dbReference type="EMBL" id="SHKW01000008">
    <property type="protein sequence ID" value="RZU28896.1"/>
    <property type="molecule type" value="Genomic_DNA"/>
</dbReference>
<evidence type="ECO:0000259" key="1">
    <source>
        <dbReference type="Pfam" id="PF18270"/>
    </source>
</evidence>
<reference evidence="2 3" key="1">
    <citation type="submission" date="2019-02" db="EMBL/GenBank/DDBJ databases">
        <title>Genomic Encyclopedia of Archaeal and Bacterial Type Strains, Phase II (KMG-II): from individual species to whole genera.</title>
        <authorList>
            <person name="Goeker M."/>
        </authorList>
    </citation>
    <scope>NUCLEOTIDE SEQUENCE [LARGE SCALE GENOMIC DNA]</scope>
    <source>
        <strain evidence="2 3">DSM 18101</strain>
    </source>
</reference>
<evidence type="ECO:0000313" key="2">
    <source>
        <dbReference type="EMBL" id="RZU28896.1"/>
    </source>
</evidence>
<sequence>MPDIAIEVMNSQKFFSPVSYWKEGVHPALASARADAPPVAPSGPSSLISTDTGLVSCICADVKDIDPKVQATLDVQKQYMISLTGLASSYVRTQANTKQNTALMFDSGLWLSVYNHLPLMAPPQLVVKHQDTTIQGVEIATKFIEMILGVAVTGGEALAPFTIWLSGLGSQIRAGIKSTNSSFNFTTLAIALTTQKLGNQTRAFPYLKYYSINFTQSQFETYSYCGSRSSYRMVFDMKTISTLWNYEVLADRPDVKEKLDRLIKVSQLDDIESSANFFAVTA</sequence>
<dbReference type="AlphaFoldDB" id="A0A4V2G1E3"/>
<name>A0A4V2G1E3_9BACT</name>
<dbReference type="Proteomes" id="UP000292958">
    <property type="component" value="Unassembled WGS sequence"/>
</dbReference>
<accession>A0A4V2G1E3</accession>
<gene>
    <name evidence="2" type="ORF">BDD14_6479</name>
</gene>
<dbReference type="RefSeq" id="WP_130425270.1">
    <property type="nucleotide sequence ID" value="NZ_SHKW01000008.1"/>
</dbReference>
<dbReference type="OrthoDB" id="6452945at2"/>
<dbReference type="Pfam" id="PF18270">
    <property type="entry name" value="Evf"/>
    <property type="match status" value="1"/>
</dbReference>
<organism evidence="2 3">
    <name type="scientific">Edaphobacter modestus</name>
    <dbReference type="NCBI Taxonomy" id="388466"/>
    <lineage>
        <taxon>Bacteria</taxon>
        <taxon>Pseudomonadati</taxon>
        <taxon>Acidobacteriota</taxon>
        <taxon>Terriglobia</taxon>
        <taxon>Terriglobales</taxon>
        <taxon>Acidobacteriaceae</taxon>
        <taxon>Edaphobacter</taxon>
    </lineage>
</organism>
<keyword evidence="3" id="KW-1185">Reference proteome</keyword>
<feature type="domain" description="Virulence factor Evf" evidence="1">
    <location>
        <begin position="52"/>
        <end position="279"/>
    </location>
</feature>